<evidence type="ECO:0000313" key="5">
    <source>
        <dbReference type="EMBL" id="AQP39824.1"/>
    </source>
</evidence>
<dbReference type="AlphaFoldDB" id="A0A173UHP4"/>
<evidence type="ECO:0000313" key="12">
    <source>
        <dbReference type="Proteomes" id="UP000095598"/>
    </source>
</evidence>
<proteinExistence type="predicted"/>
<dbReference type="InterPro" id="IPR036390">
    <property type="entry name" value="WH_DNA-bd_sf"/>
</dbReference>
<dbReference type="Pfam" id="PF00392">
    <property type="entry name" value="GntR"/>
    <property type="match status" value="1"/>
</dbReference>
<evidence type="ECO:0000313" key="7">
    <source>
        <dbReference type="EMBL" id="CUN18002.1"/>
    </source>
</evidence>
<reference evidence="10 11" key="1">
    <citation type="submission" date="2015-09" db="EMBL/GenBank/DDBJ databases">
        <authorList>
            <consortium name="Pathogen Informatics"/>
        </authorList>
    </citation>
    <scope>NUCLEOTIDE SEQUENCE [LARGE SCALE GENOMIC DNA]</scope>
    <source>
        <strain evidence="7 12">2789STDY5608868</strain>
        <strain evidence="8 11">2789STDY5834908</strain>
        <strain evidence="6 10">2789STDY5834959</strain>
    </source>
</reference>
<dbReference type="Proteomes" id="UP000188159">
    <property type="component" value="Chromosome"/>
</dbReference>
<keyword evidence="1" id="KW-0805">Transcription regulation</keyword>
<evidence type="ECO:0000313" key="11">
    <source>
        <dbReference type="Proteomes" id="UP000095564"/>
    </source>
</evidence>
<evidence type="ECO:0000259" key="4">
    <source>
        <dbReference type="PROSITE" id="PS50949"/>
    </source>
</evidence>
<dbReference type="InterPro" id="IPR036388">
    <property type="entry name" value="WH-like_DNA-bd_sf"/>
</dbReference>
<organism evidence="6 10">
    <name type="scientific">Anaerostipes hadrus</name>
    <dbReference type="NCBI Taxonomy" id="649756"/>
    <lineage>
        <taxon>Bacteria</taxon>
        <taxon>Bacillati</taxon>
        <taxon>Bacillota</taxon>
        <taxon>Clostridia</taxon>
        <taxon>Lachnospirales</taxon>
        <taxon>Lachnospiraceae</taxon>
        <taxon>Anaerostipes</taxon>
    </lineage>
</organism>
<gene>
    <name evidence="6" type="primary">mngR</name>
    <name evidence="5" type="ORF">DO83_09665</name>
    <name evidence="7" type="ORF">ERS852425_03143</name>
    <name evidence="8" type="ORF">ERS852520_02145</name>
    <name evidence="6" type="ORF">ERS852571_02797</name>
    <name evidence="9" type="ORF">RBI15_12200</name>
</gene>
<dbReference type="EMBL" id="CP012098">
    <property type="protein sequence ID" value="AQP39824.1"/>
    <property type="molecule type" value="Genomic_DNA"/>
</dbReference>
<dbReference type="PROSITE" id="PS50949">
    <property type="entry name" value="HTH_GNTR"/>
    <property type="match status" value="1"/>
</dbReference>
<protein>
    <submittedName>
        <fullName evidence="5">GntR family transcriptional regulator</fullName>
    </submittedName>
    <submittedName>
        <fullName evidence="6">Transcriptional regulatory protein PtsJ</fullName>
    </submittedName>
</protein>
<evidence type="ECO:0000313" key="6">
    <source>
        <dbReference type="EMBL" id="CUN14379.1"/>
    </source>
</evidence>
<evidence type="ECO:0000313" key="10">
    <source>
        <dbReference type="Proteomes" id="UP000095553"/>
    </source>
</evidence>
<dbReference type="SUPFAM" id="SSF46785">
    <property type="entry name" value="Winged helix' DNA-binding domain"/>
    <property type="match status" value="1"/>
</dbReference>
<reference evidence="9" key="3">
    <citation type="submission" date="2023-08" db="EMBL/GenBank/DDBJ databases">
        <title>Complete Genome Sequences of butyrate producing Anaerostipes hadrus strains BA1 and GIF7 isolated from the terminal ileum of a healthy lean male.</title>
        <authorList>
            <person name="Low A."/>
            <person name="Sheludchenko M."/>
            <person name="Cheng H.E."/>
            <person name="Koh X.Q."/>
            <person name="Lee J."/>
        </authorList>
    </citation>
    <scope>NUCLEOTIDE SEQUENCE</scope>
    <source>
        <strain evidence="9">BA1</strain>
    </source>
</reference>
<name>A0A173UHP4_ANAHA</name>
<dbReference type="EMBL" id="CYXT01000035">
    <property type="protein sequence ID" value="CUN18002.1"/>
    <property type="molecule type" value="Genomic_DNA"/>
</dbReference>
<evidence type="ECO:0000256" key="2">
    <source>
        <dbReference type="ARBA" id="ARBA00023125"/>
    </source>
</evidence>
<evidence type="ECO:0000313" key="13">
    <source>
        <dbReference type="Proteomes" id="UP000188159"/>
    </source>
</evidence>
<dbReference type="CDD" id="cd07377">
    <property type="entry name" value="WHTH_GntR"/>
    <property type="match status" value="1"/>
</dbReference>
<accession>A0A173UHP4</accession>
<dbReference type="Proteomes" id="UP000095598">
    <property type="component" value="Unassembled WGS sequence"/>
</dbReference>
<evidence type="ECO:0000313" key="8">
    <source>
        <dbReference type="EMBL" id="CUP76682.1"/>
    </source>
</evidence>
<evidence type="ECO:0000313" key="9">
    <source>
        <dbReference type="EMBL" id="WMD16121.1"/>
    </source>
</evidence>
<dbReference type="EMBL" id="CZAU01000021">
    <property type="protein sequence ID" value="CUP76682.1"/>
    <property type="molecule type" value="Genomic_DNA"/>
</dbReference>
<dbReference type="Proteomes" id="UP000095553">
    <property type="component" value="Unassembled WGS sequence"/>
</dbReference>
<dbReference type="SMART" id="SM00345">
    <property type="entry name" value="HTH_GNTR"/>
    <property type="match status" value="1"/>
</dbReference>
<keyword evidence="3" id="KW-0804">Transcription</keyword>
<dbReference type="PANTHER" id="PTHR38445:SF9">
    <property type="entry name" value="HTH-TYPE TRANSCRIPTIONAL REPRESSOR YTRA"/>
    <property type="match status" value="1"/>
</dbReference>
<dbReference type="EMBL" id="CP132968">
    <property type="protein sequence ID" value="WMD16121.1"/>
    <property type="molecule type" value="Genomic_DNA"/>
</dbReference>
<keyword evidence="2" id="KW-0238">DNA-binding</keyword>
<dbReference type="Proteomes" id="UP000095564">
    <property type="component" value="Unassembled WGS sequence"/>
</dbReference>
<evidence type="ECO:0000256" key="1">
    <source>
        <dbReference type="ARBA" id="ARBA00023015"/>
    </source>
</evidence>
<dbReference type="OrthoDB" id="9801546at2"/>
<dbReference type="EMBL" id="CYXY01000022">
    <property type="protein sequence ID" value="CUN14379.1"/>
    <property type="molecule type" value="Genomic_DNA"/>
</dbReference>
<dbReference type="GeneID" id="92742164"/>
<sequence length="125" mass="14045">MFRINPASGKAIYEQIMEQVKEAAWKGYLKPGDALPSVRKLALSLSVTPNTVAKAYQLLEKEKVIITIRGKGAFLAENASQEVDKGKMQEIKTSLKEILSELRYEGYDEEKIASLIHEIYQDLEG</sequence>
<dbReference type="Gene3D" id="1.10.10.10">
    <property type="entry name" value="Winged helix-like DNA-binding domain superfamily/Winged helix DNA-binding domain"/>
    <property type="match status" value="1"/>
</dbReference>
<dbReference type="InterPro" id="IPR000524">
    <property type="entry name" value="Tscrpt_reg_HTH_GntR"/>
</dbReference>
<dbReference type="Proteomes" id="UP001243496">
    <property type="component" value="Chromosome"/>
</dbReference>
<feature type="domain" description="HTH gntR-type" evidence="4">
    <location>
        <begin position="10"/>
        <end position="78"/>
    </location>
</feature>
<dbReference type="PANTHER" id="PTHR38445">
    <property type="entry name" value="HTH-TYPE TRANSCRIPTIONAL REPRESSOR YTRA"/>
    <property type="match status" value="1"/>
</dbReference>
<dbReference type="GO" id="GO:0003677">
    <property type="term" value="F:DNA binding"/>
    <property type="evidence" value="ECO:0007669"/>
    <property type="project" value="UniProtKB-KW"/>
</dbReference>
<evidence type="ECO:0000256" key="3">
    <source>
        <dbReference type="ARBA" id="ARBA00023163"/>
    </source>
</evidence>
<dbReference type="RefSeq" id="WP_008390687.1">
    <property type="nucleotide sequence ID" value="NC_021016.1"/>
</dbReference>
<dbReference type="GO" id="GO:0003700">
    <property type="term" value="F:DNA-binding transcription factor activity"/>
    <property type="evidence" value="ECO:0007669"/>
    <property type="project" value="InterPro"/>
</dbReference>
<reference evidence="5 13" key="2">
    <citation type="journal article" date="2016" name="Sci. Rep.">
        <title>Accelerated dysbiosis of gut microbiota during aggravation of DSS-induced colitis by a butyrate-producing bacterium.</title>
        <authorList>
            <person name="Zhang Q."/>
            <person name="Wu Y."/>
            <person name="Wang J."/>
            <person name="Wu G."/>
            <person name="Long W."/>
            <person name="Xue Z."/>
            <person name="Wang L."/>
            <person name="Zhang X."/>
            <person name="Pang X."/>
            <person name="Zhao Y."/>
            <person name="Zhao L."/>
            <person name="Zhang C."/>
        </authorList>
    </citation>
    <scope>NUCLEOTIDE SEQUENCE [LARGE SCALE GENOMIC DNA]</scope>
    <source>
        <strain evidence="5 13">BPB5</strain>
    </source>
</reference>